<reference evidence="2 3" key="1">
    <citation type="submission" date="2019-12" db="EMBL/GenBank/DDBJ databases">
        <title>Genomic-based taxomic classification of the family Erythrobacteraceae.</title>
        <authorList>
            <person name="Xu L."/>
        </authorList>
    </citation>
    <scope>NUCLEOTIDE SEQUENCE [LARGE SCALE GENOMIC DNA]</scope>
    <source>
        <strain evidence="2 3">S36</strain>
    </source>
</reference>
<name>A0A6I4TS77_9SPHN</name>
<sequence>MSSKTSTETPTDQNTHLSVSRGLAGWLTQHATSLAFSCYQSGQLFLVGVLPNGSVSFNQQKFSRAMGLCWQPAGRLYLGALDQVWRLENMLRPGELGNQHFDRVLVPRNAQTTGDVDIHELGVDRDGHVVFVNTRYSCLATLDPRHSFRPLWKPPFISRLAPEDRCHLNGLAMADGAPRYVTAVSRSDVVDGWRERRNEGGLLIDVTSNAIVTDQLSMPHSPRIAGDGSVVLLDSGWGRICRVDPASGTRQTIAFCPGFLRGMALHDGFAIVTVSKPRNGTFSGLALDTELADRDAVPWCGVLIVDLATGDIVEWIRLEGFITELFDVAAMPGVRCPMALGPGTLEMQNTISFEPLA</sequence>
<gene>
    <name evidence="2" type="ORF">GRI97_03125</name>
</gene>
<dbReference type="NCBIfam" id="TIGR03032">
    <property type="entry name" value="TIGR03032 family protein"/>
    <property type="match status" value="1"/>
</dbReference>
<dbReference type="AlphaFoldDB" id="A0A6I4TS77"/>
<accession>A0A6I4TS77</accession>
<evidence type="ECO:0000259" key="1">
    <source>
        <dbReference type="Pfam" id="PF16261"/>
    </source>
</evidence>
<dbReference type="RefSeq" id="WP_161389658.1">
    <property type="nucleotide sequence ID" value="NZ_JBHSCP010000001.1"/>
</dbReference>
<dbReference type="InterPro" id="IPR017481">
    <property type="entry name" value="CHP03032"/>
</dbReference>
<protein>
    <submittedName>
        <fullName evidence="2">TIGR03032 family protein</fullName>
    </submittedName>
</protein>
<evidence type="ECO:0000313" key="2">
    <source>
        <dbReference type="EMBL" id="MXO97981.1"/>
    </source>
</evidence>
<evidence type="ECO:0000313" key="3">
    <source>
        <dbReference type="Proteomes" id="UP000469430"/>
    </source>
</evidence>
<keyword evidence="3" id="KW-1185">Reference proteome</keyword>
<comment type="caution">
    <text evidence="2">The sequence shown here is derived from an EMBL/GenBank/DDBJ whole genome shotgun (WGS) entry which is preliminary data.</text>
</comment>
<dbReference type="SUPFAM" id="SSF63829">
    <property type="entry name" value="Calcium-dependent phosphotriesterase"/>
    <property type="match status" value="1"/>
</dbReference>
<organism evidence="2 3">
    <name type="scientific">Croceibacterium xixiisoli</name>
    <dbReference type="NCBI Taxonomy" id="1476466"/>
    <lineage>
        <taxon>Bacteria</taxon>
        <taxon>Pseudomonadati</taxon>
        <taxon>Pseudomonadota</taxon>
        <taxon>Alphaproteobacteria</taxon>
        <taxon>Sphingomonadales</taxon>
        <taxon>Erythrobacteraceae</taxon>
        <taxon>Croceibacterium</taxon>
    </lineage>
</organism>
<dbReference type="EMBL" id="WTYJ01000001">
    <property type="protein sequence ID" value="MXO97981.1"/>
    <property type="molecule type" value="Genomic_DNA"/>
</dbReference>
<feature type="domain" description="Conserved hypothetical protein CHP03032" evidence="1">
    <location>
        <begin position="23"/>
        <end position="340"/>
    </location>
</feature>
<dbReference type="Pfam" id="PF16261">
    <property type="entry name" value="DUF4915"/>
    <property type="match status" value="1"/>
</dbReference>
<proteinExistence type="predicted"/>
<dbReference type="OrthoDB" id="238183at2"/>
<dbReference type="Proteomes" id="UP000469430">
    <property type="component" value="Unassembled WGS sequence"/>
</dbReference>